<feature type="transmembrane region" description="Helical" evidence="2">
    <location>
        <begin position="207"/>
        <end position="226"/>
    </location>
</feature>
<evidence type="ECO:0000259" key="3">
    <source>
        <dbReference type="Pfam" id="PF09925"/>
    </source>
</evidence>
<feature type="transmembrane region" description="Helical" evidence="2">
    <location>
        <begin position="375"/>
        <end position="393"/>
    </location>
</feature>
<protein>
    <recommendedName>
        <fullName evidence="3">DUF2157 domain-containing protein</fullName>
    </recommendedName>
</protein>
<evidence type="ECO:0000256" key="2">
    <source>
        <dbReference type="SAM" id="Phobius"/>
    </source>
</evidence>
<keyword evidence="2" id="KW-0812">Transmembrane</keyword>
<reference evidence="4" key="1">
    <citation type="submission" date="2019-11" db="EMBL/GenBank/DDBJ databases">
        <authorList>
            <person name="Feng L."/>
        </authorList>
    </citation>
    <scope>NUCLEOTIDE SEQUENCE</scope>
    <source>
        <strain evidence="4">VrattiLFYP33</strain>
    </source>
</reference>
<feature type="compositionally biased region" description="Basic and acidic residues" evidence="1">
    <location>
        <begin position="448"/>
        <end position="465"/>
    </location>
</feature>
<gene>
    <name evidence="4" type="ORF">VRLFYP33_00249</name>
</gene>
<sequence length="524" mass="57841">MNKQRIVWLHEQLPEWEAKGWISKEHAAQMRVFYGTVDTTQGPSLRRLLVLLLGLLLTSLGVFLLFAGYWYSFSPAGRMDWCIALLLLAVIALGLGLWKAPRGSIYAEGIGLFYVAALTISTVLMSDTYYTGEGWGFYALIIMLLTLPVIYLLGSGFTMMAYLLIGLLWSVSAREVTMWGEPVWLWLLLAAGSPFFAEQLRKRTRSYLSTLWLSWAYVAAIFGAFFFTITSYNLSLGLFFVASLSAATYALGSLSREQGLWSLPFRGIGVLGLMYVVVYGTFISTWQEEAAASADWLSIGLGIVALILVAGGLNALWQKRMGTDLLITFCPIVVGLLMLSVHWGVTPLTGSILFNVYVVLLAIVLLWQGTVTKRVGLVNGCIFTFLAMIAARFFDPTFSFVERGFTFMVTGVAIFAVNLFYMWRKQSQQAQVNTSVARANRRLRRRQTLGDDEHIEVTDTGEHTESAGNYTSAPSDDRTGADAAKSATVKEDGNMAYTAREQESAAAVSSDKTTARKGESSDAQ</sequence>
<feature type="transmembrane region" description="Helical" evidence="2">
    <location>
        <begin position="405"/>
        <end position="423"/>
    </location>
</feature>
<proteinExistence type="predicted"/>
<organism evidence="4">
    <name type="scientific">Veillonella ratti</name>
    <dbReference type="NCBI Taxonomy" id="103892"/>
    <lineage>
        <taxon>Bacteria</taxon>
        <taxon>Bacillati</taxon>
        <taxon>Bacillota</taxon>
        <taxon>Negativicutes</taxon>
        <taxon>Veillonellales</taxon>
        <taxon>Veillonellaceae</taxon>
        <taxon>Veillonella</taxon>
    </lineage>
</organism>
<feature type="transmembrane region" description="Helical" evidence="2">
    <location>
        <begin position="48"/>
        <end position="72"/>
    </location>
</feature>
<feature type="transmembrane region" description="Helical" evidence="2">
    <location>
        <begin position="232"/>
        <end position="251"/>
    </location>
</feature>
<feature type="compositionally biased region" description="Basic and acidic residues" evidence="1">
    <location>
        <begin position="513"/>
        <end position="524"/>
    </location>
</feature>
<feature type="transmembrane region" description="Helical" evidence="2">
    <location>
        <begin position="105"/>
        <end position="123"/>
    </location>
</feature>
<dbReference type="RefSeq" id="WP_156703889.1">
    <property type="nucleotide sequence ID" value="NZ_CACRUX010000002.1"/>
</dbReference>
<feature type="transmembrane region" description="Helical" evidence="2">
    <location>
        <begin position="135"/>
        <end position="153"/>
    </location>
</feature>
<evidence type="ECO:0000256" key="1">
    <source>
        <dbReference type="SAM" id="MobiDB-lite"/>
    </source>
</evidence>
<dbReference type="AlphaFoldDB" id="A0A6N2YIY7"/>
<keyword evidence="2" id="KW-0472">Membrane</keyword>
<feature type="transmembrane region" description="Helical" evidence="2">
    <location>
        <begin position="351"/>
        <end position="368"/>
    </location>
</feature>
<feature type="region of interest" description="Disordered" evidence="1">
    <location>
        <begin position="448"/>
        <end position="524"/>
    </location>
</feature>
<feature type="domain" description="DUF2157" evidence="3">
    <location>
        <begin position="15"/>
        <end position="156"/>
    </location>
</feature>
<dbReference type="InterPro" id="IPR018677">
    <property type="entry name" value="DUF2157"/>
</dbReference>
<name>A0A6N2YIY7_9FIRM</name>
<feature type="transmembrane region" description="Helical" evidence="2">
    <location>
        <begin position="263"/>
        <end position="284"/>
    </location>
</feature>
<keyword evidence="2" id="KW-1133">Transmembrane helix</keyword>
<evidence type="ECO:0000313" key="4">
    <source>
        <dbReference type="EMBL" id="VYT66067.1"/>
    </source>
</evidence>
<feature type="transmembrane region" description="Helical" evidence="2">
    <location>
        <begin position="296"/>
        <end position="317"/>
    </location>
</feature>
<dbReference type="EMBL" id="CACRUX010000002">
    <property type="protein sequence ID" value="VYT66067.1"/>
    <property type="molecule type" value="Genomic_DNA"/>
</dbReference>
<feature type="transmembrane region" description="Helical" evidence="2">
    <location>
        <begin position="324"/>
        <end position="345"/>
    </location>
</feature>
<accession>A0A6N2YIY7</accession>
<dbReference type="Pfam" id="PF09925">
    <property type="entry name" value="DUF2157"/>
    <property type="match status" value="1"/>
</dbReference>
<feature type="transmembrane region" description="Helical" evidence="2">
    <location>
        <begin position="78"/>
        <end position="98"/>
    </location>
</feature>